<sequence length="187" mass="21939">MGDTDAYTEIYNRYFRLMFTFGFKKLRDEDLAKDYVQELFVGIWEKRSELNEETNFAAFLYVALRSKIFNYYAHQKVENKYADFLAFHVSIAAPEQSDHLIRDKQLNEYIEKQIQALPKKMRRIFELSRKEHLSHKEIALIVNTSEFTVSKQISNALRIIRSKTGRAITVLIVSIGLKDAGQITDFL</sequence>
<dbReference type="PANTHER" id="PTHR43133">
    <property type="entry name" value="RNA POLYMERASE ECF-TYPE SIGMA FACTO"/>
    <property type="match status" value="1"/>
</dbReference>
<dbReference type="Pfam" id="PF08281">
    <property type="entry name" value="Sigma70_r4_2"/>
    <property type="match status" value="1"/>
</dbReference>
<evidence type="ECO:0000256" key="4">
    <source>
        <dbReference type="ARBA" id="ARBA00023163"/>
    </source>
</evidence>
<dbReference type="Pfam" id="PF04542">
    <property type="entry name" value="Sigma70_r2"/>
    <property type="match status" value="1"/>
</dbReference>
<comment type="similarity">
    <text evidence="1">Belongs to the sigma-70 factor family. ECF subfamily.</text>
</comment>
<keyword evidence="8" id="KW-1185">Reference proteome</keyword>
<dbReference type="NCBIfam" id="TIGR02985">
    <property type="entry name" value="Sig70_bacteroi1"/>
    <property type="match status" value="1"/>
</dbReference>
<dbReference type="Gene3D" id="1.10.10.10">
    <property type="entry name" value="Winged helix-like DNA-binding domain superfamily/Winged helix DNA-binding domain"/>
    <property type="match status" value="1"/>
</dbReference>
<organism evidence="7 8">
    <name type="scientific">Pedobacter ureilyticus</name>
    <dbReference type="NCBI Taxonomy" id="1393051"/>
    <lineage>
        <taxon>Bacteria</taxon>
        <taxon>Pseudomonadati</taxon>
        <taxon>Bacteroidota</taxon>
        <taxon>Sphingobacteriia</taxon>
        <taxon>Sphingobacteriales</taxon>
        <taxon>Sphingobacteriaceae</taxon>
        <taxon>Pedobacter</taxon>
    </lineage>
</organism>
<dbReference type="InterPro" id="IPR013324">
    <property type="entry name" value="RNA_pol_sigma_r3/r4-like"/>
</dbReference>
<evidence type="ECO:0000313" key="8">
    <source>
        <dbReference type="Proteomes" id="UP001517247"/>
    </source>
</evidence>
<dbReference type="SUPFAM" id="SSF88946">
    <property type="entry name" value="Sigma2 domain of RNA polymerase sigma factors"/>
    <property type="match status" value="1"/>
</dbReference>
<dbReference type="EMBL" id="SSHJ02000010">
    <property type="protein sequence ID" value="MFN0257719.1"/>
    <property type="molecule type" value="Genomic_DNA"/>
</dbReference>
<proteinExistence type="inferred from homology"/>
<evidence type="ECO:0000259" key="5">
    <source>
        <dbReference type="Pfam" id="PF04542"/>
    </source>
</evidence>
<evidence type="ECO:0000256" key="3">
    <source>
        <dbReference type="ARBA" id="ARBA00023082"/>
    </source>
</evidence>
<dbReference type="InterPro" id="IPR013249">
    <property type="entry name" value="RNA_pol_sigma70_r4_t2"/>
</dbReference>
<dbReference type="Proteomes" id="UP001517247">
    <property type="component" value="Unassembled WGS sequence"/>
</dbReference>
<evidence type="ECO:0000313" key="7">
    <source>
        <dbReference type="EMBL" id="MFN0257719.1"/>
    </source>
</evidence>
<dbReference type="NCBIfam" id="TIGR02937">
    <property type="entry name" value="sigma70-ECF"/>
    <property type="match status" value="1"/>
</dbReference>
<dbReference type="InterPro" id="IPR014284">
    <property type="entry name" value="RNA_pol_sigma-70_dom"/>
</dbReference>
<reference evidence="7 8" key="1">
    <citation type="submission" date="2024-12" db="EMBL/GenBank/DDBJ databases">
        <authorList>
            <person name="Hu S."/>
        </authorList>
    </citation>
    <scope>NUCLEOTIDE SEQUENCE [LARGE SCALE GENOMIC DNA]</scope>
    <source>
        <strain evidence="7 8">THG-T11</strain>
    </source>
</reference>
<dbReference type="SUPFAM" id="SSF88659">
    <property type="entry name" value="Sigma3 and sigma4 domains of RNA polymerase sigma factors"/>
    <property type="match status" value="1"/>
</dbReference>
<keyword evidence="4" id="KW-0804">Transcription</keyword>
<name>A0ABW9JC77_9SPHI</name>
<dbReference type="InterPro" id="IPR036388">
    <property type="entry name" value="WH-like_DNA-bd_sf"/>
</dbReference>
<evidence type="ECO:0000256" key="1">
    <source>
        <dbReference type="ARBA" id="ARBA00010641"/>
    </source>
</evidence>
<evidence type="ECO:0000259" key="6">
    <source>
        <dbReference type="Pfam" id="PF08281"/>
    </source>
</evidence>
<gene>
    <name evidence="7" type="ORF">E6A44_019200</name>
</gene>
<dbReference type="InterPro" id="IPR039425">
    <property type="entry name" value="RNA_pol_sigma-70-like"/>
</dbReference>
<dbReference type="PANTHER" id="PTHR43133:SF46">
    <property type="entry name" value="RNA POLYMERASE SIGMA-70 FACTOR ECF SUBFAMILY"/>
    <property type="match status" value="1"/>
</dbReference>
<dbReference type="InterPro" id="IPR007627">
    <property type="entry name" value="RNA_pol_sigma70_r2"/>
</dbReference>
<comment type="caution">
    <text evidence="7">The sequence shown here is derived from an EMBL/GenBank/DDBJ whole genome shotgun (WGS) entry which is preliminary data.</text>
</comment>
<keyword evidence="2" id="KW-0805">Transcription regulation</keyword>
<accession>A0ABW9JC77</accession>
<feature type="domain" description="RNA polymerase sigma-70 region 2" evidence="5">
    <location>
        <begin position="10"/>
        <end position="76"/>
    </location>
</feature>
<protein>
    <submittedName>
        <fullName evidence="7">RNA polymerase sigma-70 factor</fullName>
    </submittedName>
</protein>
<dbReference type="InterPro" id="IPR014327">
    <property type="entry name" value="RNA_pol_sigma70_bacteroid"/>
</dbReference>
<dbReference type="InterPro" id="IPR013325">
    <property type="entry name" value="RNA_pol_sigma_r2"/>
</dbReference>
<keyword evidence="3" id="KW-0731">Sigma factor</keyword>
<feature type="domain" description="RNA polymerase sigma factor 70 region 4 type 2" evidence="6">
    <location>
        <begin position="108"/>
        <end position="158"/>
    </location>
</feature>
<evidence type="ECO:0000256" key="2">
    <source>
        <dbReference type="ARBA" id="ARBA00023015"/>
    </source>
</evidence>
<dbReference type="Gene3D" id="1.10.1740.10">
    <property type="match status" value="1"/>
</dbReference>